<dbReference type="InterPro" id="IPR011013">
    <property type="entry name" value="Gal_mutarotase_sf_dom"/>
</dbReference>
<dbReference type="Gene3D" id="2.70.98.10">
    <property type="match status" value="1"/>
</dbReference>
<keyword evidence="4 5" id="KW-0119">Carbohydrate metabolism</keyword>
<comment type="function">
    <text evidence="5">Catalyzes the interconversion of alpha and beta anomers of maltose.</text>
</comment>
<dbReference type="GO" id="GO:0033499">
    <property type="term" value="P:galactose catabolic process via UDP-galactose, Leloir pathway"/>
    <property type="evidence" value="ECO:0007669"/>
    <property type="project" value="TreeGrafter"/>
</dbReference>
<dbReference type="PIRSF" id="PIRSF005096">
    <property type="entry name" value="GALM"/>
    <property type="match status" value="1"/>
</dbReference>
<evidence type="ECO:0000313" key="9">
    <source>
        <dbReference type="EMBL" id="MCP0886533.1"/>
    </source>
</evidence>
<dbReference type="AlphaFoldDB" id="A0A9X2FLG2"/>
<dbReference type="Proteomes" id="UP001139006">
    <property type="component" value="Unassembled WGS sequence"/>
</dbReference>
<dbReference type="SUPFAM" id="SSF74650">
    <property type="entry name" value="Galactose mutarotase-like"/>
    <property type="match status" value="1"/>
</dbReference>
<evidence type="ECO:0000256" key="1">
    <source>
        <dbReference type="ARBA" id="ARBA00005028"/>
    </source>
</evidence>
<dbReference type="GO" id="GO:0004034">
    <property type="term" value="F:aldose 1-epimerase activity"/>
    <property type="evidence" value="ECO:0007669"/>
    <property type="project" value="TreeGrafter"/>
</dbReference>
<sequence length="349" mass="39084">MDIYRTELENYKSHLVTKITLVNDNDVEISCLTLGATWQEFLVPQADGSKKNLLLSFDSAADYYANSLCTCQSIGRVAGRIKNGQFKLNNKEFQVPQNENGNCLHGGPHGFNHYNWKYTTSRNENSISVIFQQKVRAKKDGFPSNILATAIFTLDNMNNVTITYSALGGEVDTLFNPTCHAYFNLSNHQDLSTHSLQINSDNVLETDSELIPTGRVRDVEGTPYDFRTMKNLQVAIAENHGFDDAFVVNAPGKKDELIAVLRDNESGDQVEISSERNGLVMYTMHEIDDGIYFSRDLGKEAIPGEGVALEAQMLPDAINQENFGDIVLPKQGKKTYHIQFGYKNVNHQK</sequence>
<dbReference type="Pfam" id="PF01263">
    <property type="entry name" value="Aldose_epim"/>
    <property type="match status" value="1"/>
</dbReference>
<proteinExistence type="inferred from homology"/>
<evidence type="ECO:0000256" key="5">
    <source>
        <dbReference type="PIRNR" id="PIRNR005096"/>
    </source>
</evidence>
<evidence type="ECO:0000313" key="10">
    <source>
        <dbReference type="Proteomes" id="UP001139006"/>
    </source>
</evidence>
<feature type="active site" description="Proton donor" evidence="6">
    <location>
        <position position="180"/>
    </location>
</feature>
<evidence type="ECO:0000256" key="6">
    <source>
        <dbReference type="PIRSR" id="PIRSR005096-1"/>
    </source>
</evidence>
<comment type="similarity">
    <text evidence="2 5">Belongs to the aldose epimerase family.</text>
</comment>
<dbReference type="InterPro" id="IPR014718">
    <property type="entry name" value="GH-type_carb-bd"/>
</dbReference>
<reference evidence="9 10" key="1">
    <citation type="journal article" date="2023" name="Int. J. Syst. Evol. Microbiol.">
        <title>Ligilactobacillus ubinensis sp. nov., a novel species isolated from the wild ferment of a durian fruit (Durio zibethinus).</title>
        <authorList>
            <person name="Heng Y.C."/>
            <person name="Menon N."/>
            <person name="Chen B."/>
            <person name="Loo B.Z.L."/>
            <person name="Wong G.W.J."/>
            <person name="Lim A.C.H."/>
            <person name="Silvaraju S."/>
            <person name="Kittelmann S."/>
        </authorList>
    </citation>
    <scope>NUCLEOTIDE SEQUENCE [LARGE SCALE GENOMIC DNA]</scope>
    <source>
        <strain evidence="9 10">WILCCON 0076</strain>
    </source>
</reference>
<name>A0A9X2FLG2_9LACO</name>
<dbReference type="GO" id="GO:0005737">
    <property type="term" value="C:cytoplasm"/>
    <property type="evidence" value="ECO:0007669"/>
    <property type="project" value="TreeGrafter"/>
</dbReference>
<evidence type="ECO:0000256" key="2">
    <source>
        <dbReference type="ARBA" id="ARBA00006206"/>
    </source>
</evidence>
<dbReference type="EC" id="5.1.3.21" evidence="5"/>
<evidence type="ECO:0000256" key="7">
    <source>
        <dbReference type="PIRSR" id="PIRSR005096-2"/>
    </source>
</evidence>
<evidence type="ECO:0000256" key="3">
    <source>
        <dbReference type="ARBA" id="ARBA00023235"/>
    </source>
</evidence>
<feature type="active site" description="Proton acceptor" evidence="6">
    <location>
        <position position="310"/>
    </location>
</feature>
<keyword evidence="3 5" id="KW-0413">Isomerase</keyword>
<dbReference type="InterPro" id="IPR047215">
    <property type="entry name" value="Galactose_mutarotase-like"/>
</dbReference>
<comment type="pathway">
    <text evidence="1 5">Carbohydrate metabolism; hexose metabolism.</text>
</comment>
<evidence type="ECO:0000256" key="4">
    <source>
        <dbReference type="ARBA" id="ARBA00023277"/>
    </source>
</evidence>
<feature type="binding site" evidence="7">
    <location>
        <position position="243"/>
    </location>
    <ligand>
        <name>beta-D-galactose</name>
        <dbReference type="ChEBI" id="CHEBI:27667"/>
    </ligand>
</feature>
<dbReference type="InterPro" id="IPR008183">
    <property type="entry name" value="Aldose_1/G6P_1-epimerase"/>
</dbReference>
<dbReference type="RefSeq" id="WP_253359738.1">
    <property type="nucleotide sequence ID" value="NZ_JAIULA010000006.1"/>
</dbReference>
<dbReference type="PANTHER" id="PTHR10091">
    <property type="entry name" value="ALDOSE-1-EPIMERASE"/>
    <property type="match status" value="1"/>
</dbReference>
<keyword evidence="10" id="KW-1185">Reference proteome</keyword>
<feature type="binding site" evidence="8">
    <location>
        <begin position="180"/>
        <end position="182"/>
    </location>
    <ligand>
        <name>beta-D-galactose</name>
        <dbReference type="ChEBI" id="CHEBI:27667"/>
    </ligand>
</feature>
<comment type="caution">
    <text evidence="9">The sequence shown here is derived from an EMBL/GenBank/DDBJ whole genome shotgun (WGS) entry which is preliminary data.</text>
</comment>
<dbReference type="PANTHER" id="PTHR10091:SF0">
    <property type="entry name" value="GALACTOSE MUTAROTASE"/>
    <property type="match status" value="1"/>
</dbReference>
<evidence type="ECO:0000256" key="8">
    <source>
        <dbReference type="PIRSR" id="PIRSR005096-3"/>
    </source>
</evidence>
<dbReference type="CDD" id="cd09019">
    <property type="entry name" value="galactose_mutarotase_like"/>
    <property type="match status" value="1"/>
</dbReference>
<comment type="catalytic activity">
    <reaction evidence="5">
        <text>alpha-maltose = beta-maltose</text>
        <dbReference type="Rhea" id="RHEA:21228"/>
        <dbReference type="ChEBI" id="CHEBI:18147"/>
        <dbReference type="ChEBI" id="CHEBI:18167"/>
        <dbReference type="EC" id="5.1.3.21"/>
    </reaction>
</comment>
<dbReference type="GO" id="GO:0030246">
    <property type="term" value="F:carbohydrate binding"/>
    <property type="evidence" value="ECO:0007669"/>
    <property type="project" value="InterPro"/>
</dbReference>
<organism evidence="9 10">
    <name type="scientific">Ligilactobacillus ubinensis</name>
    <dbReference type="NCBI Taxonomy" id="2876789"/>
    <lineage>
        <taxon>Bacteria</taxon>
        <taxon>Bacillati</taxon>
        <taxon>Bacillota</taxon>
        <taxon>Bacilli</taxon>
        <taxon>Lactobacillales</taxon>
        <taxon>Lactobacillaceae</taxon>
        <taxon>Ligilactobacillus</taxon>
    </lineage>
</organism>
<dbReference type="InterPro" id="IPR015443">
    <property type="entry name" value="Aldose_1-epimerase"/>
</dbReference>
<protein>
    <recommendedName>
        <fullName evidence="5">Maltose epimerase</fullName>
        <ecNumber evidence="5">5.1.3.21</ecNumber>
    </recommendedName>
</protein>
<dbReference type="GO" id="GO:0050558">
    <property type="term" value="F:maltose epimerase activity"/>
    <property type="evidence" value="ECO:0007669"/>
    <property type="project" value="UniProtKB-EC"/>
</dbReference>
<accession>A0A9X2FLG2</accession>
<dbReference type="EMBL" id="JAIULA010000006">
    <property type="protein sequence ID" value="MCP0886533.1"/>
    <property type="molecule type" value="Genomic_DNA"/>
</dbReference>
<dbReference type="GO" id="GO:0006006">
    <property type="term" value="P:glucose metabolic process"/>
    <property type="evidence" value="ECO:0007669"/>
    <property type="project" value="TreeGrafter"/>
</dbReference>
<gene>
    <name evidence="9" type="ORF">LB941_04175</name>
</gene>